<gene>
    <name evidence="1" type="ORF">EGYM00163_LOCUS32162</name>
</gene>
<name>A0A7S4G094_9EUGL</name>
<reference evidence="1" key="1">
    <citation type="submission" date="2021-01" db="EMBL/GenBank/DDBJ databases">
        <authorList>
            <person name="Corre E."/>
            <person name="Pelletier E."/>
            <person name="Niang G."/>
            <person name="Scheremetjew M."/>
            <person name="Finn R."/>
            <person name="Kale V."/>
            <person name="Holt S."/>
            <person name="Cochrane G."/>
            <person name="Meng A."/>
            <person name="Brown T."/>
            <person name="Cohen L."/>
        </authorList>
    </citation>
    <scope>NUCLEOTIDE SEQUENCE</scope>
    <source>
        <strain evidence="1">CCMP1594</strain>
    </source>
</reference>
<evidence type="ECO:0000313" key="1">
    <source>
        <dbReference type="EMBL" id="CAE0820990.1"/>
    </source>
</evidence>
<accession>A0A7S4G094</accession>
<protein>
    <submittedName>
        <fullName evidence="1">Uncharacterized protein</fullName>
    </submittedName>
</protein>
<organism evidence="1">
    <name type="scientific">Eutreptiella gymnastica</name>
    <dbReference type="NCBI Taxonomy" id="73025"/>
    <lineage>
        <taxon>Eukaryota</taxon>
        <taxon>Discoba</taxon>
        <taxon>Euglenozoa</taxon>
        <taxon>Euglenida</taxon>
        <taxon>Spirocuta</taxon>
        <taxon>Euglenophyceae</taxon>
        <taxon>Eutreptiales</taxon>
        <taxon>Eutreptiaceae</taxon>
        <taxon>Eutreptiella</taxon>
    </lineage>
</organism>
<sequence length="106" mass="11883">MADLLYIVHCAAQIQHESHCKLPAGFCKLRELCFQLADCKILPPPLGPGWYKKIILVCRMFLHAVLLVSWGASFRWGQGCWSSVQCPNAKPICARYCCMLLQGICA</sequence>
<dbReference type="AlphaFoldDB" id="A0A7S4G094"/>
<proteinExistence type="predicted"/>
<dbReference type="EMBL" id="HBJA01092602">
    <property type="protein sequence ID" value="CAE0820990.1"/>
    <property type="molecule type" value="Transcribed_RNA"/>
</dbReference>